<dbReference type="STRING" id="1029756.W911_04270"/>
<protein>
    <submittedName>
        <fullName evidence="5">Secretion protein HylD</fullName>
    </submittedName>
</protein>
<organism evidence="5 6">
    <name type="scientific">Hyphomicrobium nitrativorans NL23</name>
    <dbReference type="NCBI Taxonomy" id="1029756"/>
    <lineage>
        <taxon>Bacteria</taxon>
        <taxon>Pseudomonadati</taxon>
        <taxon>Pseudomonadota</taxon>
        <taxon>Alphaproteobacteria</taxon>
        <taxon>Hyphomicrobiales</taxon>
        <taxon>Hyphomicrobiaceae</taxon>
        <taxon>Hyphomicrobium</taxon>
    </lineage>
</organism>
<dbReference type="EMBL" id="CP006912">
    <property type="protein sequence ID" value="AHB47801.1"/>
    <property type="molecule type" value="Genomic_DNA"/>
</dbReference>
<comment type="similarity">
    <text evidence="1">Belongs to the membrane fusion protein (MFP) (TC 8.A.1) family.</text>
</comment>
<feature type="domain" description="CzcB-like barrel-sandwich hybrid" evidence="4">
    <location>
        <begin position="34"/>
        <end position="156"/>
    </location>
</feature>
<feature type="domain" description="CusB-like beta-barrel" evidence="2">
    <location>
        <begin position="165"/>
        <end position="237"/>
    </location>
</feature>
<dbReference type="Gene3D" id="1.10.287.470">
    <property type="entry name" value="Helix hairpin bin"/>
    <property type="match status" value="1"/>
</dbReference>
<dbReference type="Gene3D" id="2.40.420.20">
    <property type="match status" value="1"/>
</dbReference>
<dbReference type="NCBIfam" id="TIGR01730">
    <property type="entry name" value="RND_mfp"/>
    <property type="match status" value="1"/>
</dbReference>
<dbReference type="FunFam" id="2.40.30.170:FF:000010">
    <property type="entry name" value="Efflux RND transporter periplasmic adaptor subunit"/>
    <property type="match status" value="1"/>
</dbReference>
<dbReference type="PANTHER" id="PTHR30469:SF11">
    <property type="entry name" value="BLL4320 PROTEIN"/>
    <property type="match status" value="1"/>
</dbReference>
<dbReference type="GO" id="GO:0015562">
    <property type="term" value="F:efflux transmembrane transporter activity"/>
    <property type="evidence" value="ECO:0007669"/>
    <property type="project" value="TreeGrafter"/>
</dbReference>
<dbReference type="AlphaFoldDB" id="V5SAP0"/>
<reference evidence="5 6" key="1">
    <citation type="journal article" date="2014" name="Genome Announc.">
        <title>Complete Genome Sequence of Hyphomicrobium nitrativorans Strain NL23, a Denitrifying Bacterium Isolated from Biofilm of a Methanol-Fed Denitrification System Treating Seawater at the Montreal Biodome.</title>
        <authorList>
            <person name="Martineau C."/>
            <person name="Villeneuve C."/>
            <person name="Mauffrey F."/>
            <person name="Villemur R."/>
        </authorList>
    </citation>
    <scope>NUCLEOTIDE SEQUENCE [LARGE SCALE GENOMIC DNA]</scope>
    <source>
        <strain evidence="5">NL23</strain>
    </source>
</reference>
<dbReference type="Pfam" id="PF25967">
    <property type="entry name" value="RND-MFP_C"/>
    <property type="match status" value="1"/>
</dbReference>
<feature type="domain" description="Multidrug resistance protein MdtA-like C-terminal permuted SH3" evidence="3">
    <location>
        <begin position="245"/>
        <end position="301"/>
    </location>
</feature>
<dbReference type="InterPro" id="IPR058792">
    <property type="entry name" value="Beta-barrel_RND_2"/>
</dbReference>
<dbReference type="Proteomes" id="UP000018542">
    <property type="component" value="Chromosome"/>
</dbReference>
<sequence length="315" mass="33445">MIDGDPVVSTYEVRTAPAIERVAAVGSGRARQQVTLTTRVAGVIEDVLFQGGDKVEAGQPLIRLSSEQEAIAVESAEAQRQQAFDAVERYKQLTEGAVSRVTRADADTALKVADAALRRARDDVERMTIRAPFSGIVGLTDLDTGDYLAIGTPVATLDDRSTIVIEFTVPEAAAPAIKIGMPVRATLAARPGEIHNGSVRAVGTRIDPVTRTLTVRGEVPNPDMSLIPGSTFSVSVQLTGDESPVVPGLAIQWDRAGAYVWRVTAENTVERINAAILARDGDRVFIDAALKAGDKIVHEGGGFLRPGQQVREAGS</sequence>
<evidence type="ECO:0000259" key="4">
    <source>
        <dbReference type="Pfam" id="PF25973"/>
    </source>
</evidence>
<dbReference type="InterPro" id="IPR058627">
    <property type="entry name" value="MdtA-like_C"/>
</dbReference>
<dbReference type="SUPFAM" id="SSF111369">
    <property type="entry name" value="HlyD-like secretion proteins"/>
    <property type="match status" value="1"/>
</dbReference>
<dbReference type="PATRIC" id="fig|1029756.8.peg.893"/>
<dbReference type="Pfam" id="PF25973">
    <property type="entry name" value="BSH_CzcB"/>
    <property type="match status" value="1"/>
</dbReference>
<dbReference type="KEGG" id="hni:W911_04270"/>
<evidence type="ECO:0000259" key="2">
    <source>
        <dbReference type="Pfam" id="PF25954"/>
    </source>
</evidence>
<dbReference type="PANTHER" id="PTHR30469">
    <property type="entry name" value="MULTIDRUG RESISTANCE PROTEIN MDTA"/>
    <property type="match status" value="1"/>
</dbReference>
<evidence type="ECO:0000313" key="5">
    <source>
        <dbReference type="EMBL" id="AHB47801.1"/>
    </source>
</evidence>
<evidence type="ECO:0000256" key="1">
    <source>
        <dbReference type="ARBA" id="ARBA00009477"/>
    </source>
</evidence>
<name>V5SAP0_9HYPH</name>
<accession>V5SAP0</accession>
<dbReference type="Gene3D" id="2.40.50.100">
    <property type="match status" value="1"/>
</dbReference>
<dbReference type="GO" id="GO:1990281">
    <property type="term" value="C:efflux pump complex"/>
    <property type="evidence" value="ECO:0007669"/>
    <property type="project" value="TreeGrafter"/>
</dbReference>
<evidence type="ECO:0000259" key="3">
    <source>
        <dbReference type="Pfam" id="PF25967"/>
    </source>
</evidence>
<gene>
    <name evidence="5" type="ORF">W911_04270</name>
</gene>
<proteinExistence type="inferred from homology"/>
<keyword evidence="6" id="KW-1185">Reference proteome</keyword>
<dbReference type="HOGENOM" id="CLU_018816_1_2_5"/>
<evidence type="ECO:0000313" key="6">
    <source>
        <dbReference type="Proteomes" id="UP000018542"/>
    </source>
</evidence>
<dbReference type="InterPro" id="IPR006143">
    <property type="entry name" value="RND_pump_MFP"/>
</dbReference>
<dbReference type="InterPro" id="IPR058647">
    <property type="entry name" value="BSH_CzcB-like"/>
</dbReference>
<dbReference type="Gene3D" id="2.40.30.170">
    <property type="match status" value="1"/>
</dbReference>
<dbReference type="Pfam" id="PF25954">
    <property type="entry name" value="Beta-barrel_RND_2"/>
    <property type="match status" value="1"/>
</dbReference>